<dbReference type="EMBL" id="KV428063">
    <property type="protein sequence ID" value="KZT38437.1"/>
    <property type="molecule type" value="Genomic_DNA"/>
</dbReference>
<keyword evidence="2" id="KW-1185">Reference proteome</keyword>
<dbReference type="AlphaFoldDB" id="A0A166DEK7"/>
<dbReference type="Proteomes" id="UP000076798">
    <property type="component" value="Unassembled WGS sequence"/>
</dbReference>
<protein>
    <submittedName>
        <fullName evidence="1">Uncharacterized protein</fullName>
    </submittedName>
</protein>
<evidence type="ECO:0000313" key="2">
    <source>
        <dbReference type="Proteomes" id="UP000076798"/>
    </source>
</evidence>
<reference evidence="1 2" key="1">
    <citation type="journal article" date="2016" name="Mol. Biol. Evol.">
        <title>Comparative Genomics of Early-Diverging Mushroom-Forming Fungi Provides Insights into the Origins of Lignocellulose Decay Capabilities.</title>
        <authorList>
            <person name="Nagy L.G."/>
            <person name="Riley R."/>
            <person name="Tritt A."/>
            <person name="Adam C."/>
            <person name="Daum C."/>
            <person name="Floudas D."/>
            <person name="Sun H."/>
            <person name="Yadav J.S."/>
            <person name="Pangilinan J."/>
            <person name="Larsson K.H."/>
            <person name="Matsuura K."/>
            <person name="Barry K."/>
            <person name="Labutti K."/>
            <person name="Kuo R."/>
            <person name="Ohm R.A."/>
            <person name="Bhattacharya S.S."/>
            <person name="Shirouzu T."/>
            <person name="Yoshinaga Y."/>
            <person name="Martin F.M."/>
            <person name="Grigoriev I.V."/>
            <person name="Hibbett D.S."/>
        </authorList>
    </citation>
    <scope>NUCLEOTIDE SEQUENCE [LARGE SCALE GENOMIC DNA]</scope>
    <source>
        <strain evidence="1 2">HHB10207 ss-3</strain>
    </source>
</reference>
<name>A0A166DEK7_9AGAM</name>
<evidence type="ECO:0000313" key="1">
    <source>
        <dbReference type="EMBL" id="KZT38437.1"/>
    </source>
</evidence>
<accession>A0A166DEK7</accession>
<organism evidence="1 2">
    <name type="scientific">Sistotremastrum suecicum HHB10207 ss-3</name>
    <dbReference type="NCBI Taxonomy" id="1314776"/>
    <lineage>
        <taxon>Eukaryota</taxon>
        <taxon>Fungi</taxon>
        <taxon>Dikarya</taxon>
        <taxon>Basidiomycota</taxon>
        <taxon>Agaricomycotina</taxon>
        <taxon>Agaricomycetes</taxon>
        <taxon>Sistotremastrales</taxon>
        <taxon>Sistotremastraceae</taxon>
        <taxon>Sistotremastrum</taxon>
    </lineage>
</organism>
<sequence length="576" mass="65824">MDRPPYTRMGAYDPRTVWSTEDNTAPTGVEVQWNAGISPFHDNAFVLDRPFPNSHRISQADLEGYHHTYRYCEAPYGKVLPVEPPYQHSFNTELPKQQAAVTWSSTTQTINNELQNVRKADAWRSYSQQQGGQHWEMGQYTNHMQPANTSQYQYNDYARPSPVLPNWQAGYGGSEDLSGYQQEFAHNTSHLRNGWNADQISGKNDQPHYSVRVQPDARKSNGEPEIPALAPVHLNENPEASLALTTTHGVPLAHSPFQNIFSAHQCLLDHTTNICPHFLPRILLYEQLPRRPEYGISEEIFRELLKKFEDLSFFPPGLLGFDAHVYRGTMTPCLVALGIDLKHEHLYRKESKDVTNVQFATCLVILDAIYECIVEDMTDPPKSPFLDESIDRLARAAALGHYNDYEFLYALILIGSRYIRKPHTERLYFRSVLAMAMRVESCLRENEKAQHPARAIIRKAAVPEFVHHGLRVLNMVLGSQHYIPPPIGVPIVRHAASYLTNLEKSLGNPKSRTHRKKAELQFKLLHVQALLHLELWHDKQVIPKRGDLEERFQVGITRLIALNRAFGAELSPTYFD</sequence>
<gene>
    <name evidence="1" type="ORF">SISSUDRAFT_753301</name>
</gene>
<proteinExistence type="predicted"/>